<dbReference type="InterPro" id="IPR050091">
    <property type="entry name" value="PKS_NRPS_Biosynth_Enz"/>
</dbReference>
<dbReference type="SUPFAM" id="SSF52151">
    <property type="entry name" value="FabD/lysophospholipase-like"/>
    <property type="match status" value="1"/>
</dbReference>
<dbReference type="InterPro" id="IPR014043">
    <property type="entry name" value="Acyl_transferase_dom"/>
</dbReference>
<accession>A0A7R9QTA6</accession>
<dbReference type="PANTHER" id="PTHR43775:SF37">
    <property type="entry name" value="SI:DKEY-61P9.11"/>
    <property type="match status" value="1"/>
</dbReference>
<dbReference type="Gene3D" id="3.10.129.110">
    <property type="entry name" value="Polyketide synthase dehydratase"/>
    <property type="match status" value="1"/>
</dbReference>
<dbReference type="CDD" id="cd05195">
    <property type="entry name" value="enoyl_red"/>
    <property type="match status" value="1"/>
</dbReference>
<dbReference type="InterPro" id="IPR016035">
    <property type="entry name" value="Acyl_Trfase/lysoPLipase"/>
</dbReference>
<keyword evidence="6" id="KW-1185">Reference proteome</keyword>
<feature type="non-terminal residue" evidence="5">
    <location>
        <position position="888"/>
    </location>
</feature>
<feature type="domain" description="PKS/mFAS DH" evidence="4">
    <location>
        <begin position="325"/>
        <end position="603"/>
    </location>
</feature>
<dbReference type="Gene3D" id="3.30.70.3290">
    <property type="match status" value="2"/>
</dbReference>
<dbReference type="InterPro" id="IPR036291">
    <property type="entry name" value="NAD(P)-bd_dom_sf"/>
</dbReference>
<dbReference type="GO" id="GO:0006633">
    <property type="term" value="P:fatty acid biosynthetic process"/>
    <property type="evidence" value="ECO:0007669"/>
    <property type="project" value="TreeGrafter"/>
</dbReference>
<dbReference type="InterPro" id="IPR001227">
    <property type="entry name" value="Ac_transferase_dom_sf"/>
</dbReference>
<dbReference type="OrthoDB" id="329835at2759"/>
<dbReference type="SMART" id="SM00827">
    <property type="entry name" value="PKS_AT"/>
    <property type="match status" value="1"/>
</dbReference>
<evidence type="ECO:0000256" key="2">
    <source>
        <dbReference type="ARBA" id="ARBA00022553"/>
    </source>
</evidence>
<keyword evidence="1" id="KW-0596">Phosphopantetheine</keyword>
<dbReference type="AlphaFoldDB" id="A0A7R9QTA6"/>
<dbReference type="Gene3D" id="3.40.50.720">
    <property type="entry name" value="NAD(P)-binding Rossmann-like Domain"/>
    <property type="match status" value="1"/>
</dbReference>
<dbReference type="Proteomes" id="UP000728032">
    <property type="component" value="Unassembled WGS sequence"/>
</dbReference>
<gene>
    <name evidence="5" type="ORF">ONB1V03_LOCUS14170</name>
</gene>
<dbReference type="EMBL" id="CAJPVJ010013197">
    <property type="protein sequence ID" value="CAG2174729.1"/>
    <property type="molecule type" value="Genomic_DNA"/>
</dbReference>
<dbReference type="PROSITE" id="PS52019">
    <property type="entry name" value="PKS_MFAS_DH"/>
    <property type="match status" value="1"/>
</dbReference>
<feature type="region of interest" description="C-terminal hotdog fold" evidence="3">
    <location>
        <begin position="465"/>
        <end position="603"/>
    </location>
</feature>
<dbReference type="InterPro" id="IPR020843">
    <property type="entry name" value="ER"/>
</dbReference>
<feature type="active site" description="Proton acceptor; for dehydratase activity" evidence="3">
    <location>
        <position position="357"/>
    </location>
</feature>
<feature type="non-terminal residue" evidence="5">
    <location>
        <position position="1"/>
    </location>
</feature>
<feature type="region of interest" description="N-terminal hotdog fold" evidence="3">
    <location>
        <begin position="325"/>
        <end position="445"/>
    </location>
</feature>
<evidence type="ECO:0000256" key="1">
    <source>
        <dbReference type="ARBA" id="ARBA00022450"/>
    </source>
</evidence>
<evidence type="ECO:0000259" key="4">
    <source>
        <dbReference type="PROSITE" id="PS52019"/>
    </source>
</evidence>
<dbReference type="Gene3D" id="1.10.287.1960">
    <property type="match status" value="1"/>
</dbReference>
<dbReference type="GO" id="GO:0004312">
    <property type="term" value="F:fatty acid synthase activity"/>
    <property type="evidence" value="ECO:0007669"/>
    <property type="project" value="TreeGrafter"/>
</dbReference>
<dbReference type="InterPro" id="IPR049391">
    <property type="entry name" value="FAS_pseudo-KR"/>
</dbReference>
<dbReference type="Pfam" id="PF21149">
    <property type="entry name" value="FAS_pseudo-KR"/>
    <property type="match status" value="1"/>
</dbReference>
<dbReference type="InterPro" id="IPR042104">
    <property type="entry name" value="PKS_dehydratase_sf"/>
</dbReference>
<dbReference type="Gene3D" id="3.90.180.10">
    <property type="entry name" value="Medium-chain alcohol dehydrogenases, catalytic domain"/>
    <property type="match status" value="2"/>
</dbReference>
<evidence type="ECO:0000313" key="5">
    <source>
        <dbReference type="EMBL" id="CAD7657543.1"/>
    </source>
</evidence>
<sequence length="888" mass="100256">TTALQIALIEVIKALDITPDGIIGHSFGEIACAYADGCLSTRQAMLMSYFRGSSTLGNDDIPKGLMAVVGLSRDEALKWCPNGVSIACNNAKESVVVTVWKGYIPNPKLRSDKWLSTCILTESCDEMLKYGSAEYFVYNMLNEVHFYERLQQLPSNAIVLELSPHPIFVRSVTETLENSTFISLLKKDSNHTNLDLFFSGLAKLYELGINLSIDKLYPRVEWPVARNTHLQQLPSNAIVLELSPHPIFVRSVTETLENSTFISLLKKDSNHTNLDLFLSGLAKLYELGINLSIDRLYPRVEWPVARNTQSIGSLIKWDHSFKYSHKLYPENYNRFNASDMNIYVDPIAKEDAFYLDHSLNGRAIFPGAGYLMLAWRMLAAGRGRIWYQLPVIFENIHFKSFILLSQTSVTHIKVKLFPTTDEFVVIDSNGNVCVSGTVRAPGDGMVLTSQYKINSGNGQDVNGCEYTLGRDDIYKKMRILGYDYGPEFQRLCKVETNDFHEIYGICEWTGNCVTFLDGLLQSMIVSAHYRKLMVPVMMRRLRVDPMGNDDNIVDKVVDRNVYRFALMSADIPFNYNNKTKHLISYGVEVEGMSVQPIASPTDDTDVVLDSYEFIANDDINAIDECLKLSICNYLEAYCSENWVKSPKCHLKTISFTLPVIINNEPGGEDWRYVFNYDSKCETKIDFNSKPFCHILANDLVANVIKDGKVGTYRHIKLPQNYDKTVSNEYFLNLGQTRDISALQWFRRMPSGPESEYTDCSIGLEFAGRRADTGHRVMGLEIGRCFATSIYASTHAISPIPDHWSMDDAVTILSTYSTAYYGLIQMAKLRTGESVLIHSAAGGVGQAALNICQHYKCDIYATVGTDEKKEFLIKEYKIPSNRIFNSRDT</sequence>
<dbReference type="InterPro" id="IPR049552">
    <property type="entry name" value="PKS_DH_N"/>
</dbReference>
<dbReference type="Pfam" id="PF21089">
    <property type="entry name" value="PKS_DH_N"/>
    <property type="match status" value="1"/>
</dbReference>
<dbReference type="SUPFAM" id="SSF51735">
    <property type="entry name" value="NAD(P)-binding Rossmann-fold domains"/>
    <property type="match status" value="1"/>
</dbReference>
<dbReference type="EMBL" id="OC928022">
    <property type="protein sequence ID" value="CAD7657543.1"/>
    <property type="molecule type" value="Genomic_DNA"/>
</dbReference>
<dbReference type="PANTHER" id="PTHR43775">
    <property type="entry name" value="FATTY ACID SYNTHASE"/>
    <property type="match status" value="1"/>
</dbReference>
<feature type="active site" description="Proton donor; for dehydratase activity" evidence="3">
    <location>
        <position position="517"/>
    </location>
</feature>
<name>A0A7R9QTA6_9ACAR</name>
<keyword evidence="2" id="KW-0597">Phosphoprotein</keyword>
<dbReference type="InterPro" id="IPR049900">
    <property type="entry name" value="PKS_mFAS_DH"/>
</dbReference>
<dbReference type="GO" id="GO:0044550">
    <property type="term" value="P:secondary metabolite biosynthetic process"/>
    <property type="evidence" value="ECO:0007669"/>
    <property type="project" value="TreeGrafter"/>
</dbReference>
<dbReference type="Pfam" id="PF00698">
    <property type="entry name" value="Acyl_transf_1"/>
    <property type="match status" value="1"/>
</dbReference>
<protein>
    <recommendedName>
        <fullName evidence="4">PKS/mFAS DH domain-containing protein</fullName>
    </recommendedName>
</protein>
<dbReference type="SMART" id="SM00829">
    <property type="entry name" value="PKS_ER"/>
    <property type="match status" value="1"/>
</dbReference>
<dbReference type="Gene3D" id="3.40.366.10">
    <property type="entry name" value="Malonyl-Coenzyme A Acyl Carrier Protein, domain 2"/>
    <property type="match status" value="1"/>
</dbReference>
<evidence type="ECO:0000256" key="3">
    <source>
        <dbReference type="PROSITE-ProRule" id="PRU01363"/>
    </source>
</evidence>
<dbReference type="GO" id="GO:0016491">
    <property type="term" value="F:oxidoreductase activity"/>
    <property type="evidence" value="ECO:0007669"/>
    <property type="project" value="InterPro"/>
</dbReference>
<proteinExistence type="predicted"/>
<organism evidence="5">
    <name type="scientific">Oppiella nova</name>
    <dbReference type="NCBI Taxonomy" id="334625"/>
    <lineage>
        <taxon>Eukaryota</taxon>
        <taxon>Metazoa</taxon>
        <taxon>Ecdysozoa</taxon>
        <taxon>Arthropoda</taxon>
        <taxon>Chelicerata</taxon>
        <taxon>Arachnida</taxon>
        <taxon>Acari</taxon>
        <taxon>Acariformes</taxon>
        <taxon>Sarcoptiformes</taxon>
        <taxon>Oribatida</taxon>
        <taxon>Brachypylina</taxon>
        <taxon>Oppioidea</taxon>
        <taxon>Oppiidae</taxon>
        <taxon>Oppiella</taxon>
    </lineage>
</organism>
<evidence type="ECO:0000313" key="6">
    <source>
        <dbReference type="Proteomes" id="UP000728032"/>
    </source>
</evidence>
<reference evidence="5" key="1">
    <citation type="submission" date="2020-11" db="EMBL/GenBank/DDBJ databases">
        <authorList>
            <person name="Tran Van P."/>
        </authorList>
    </citation>
    <scope>NUCLEOTIDE SEQUENCE</scope>
</reference>